<dbReference type="InterPro" id="IPR010982">
    <property type="entry name" value="Lambda_DNA-bd_dom_sf"/>
</dbReference>
<dbReference type="Proteomes" id="UP001601521">
    <property type="component" value="Unassembled WGS sequence"/>
</dbReference>
<evidence type="ECO:0000313" key="2">
    <source>
        <dbReference type="EMBL" id="MFF0454728.1"/>
    </source>
</evidence>
<organism evidence="2 3">
    <name type="scientific">Nocardia africana</name>
    <dbReference type="NCBI Taxonomy" id="134964"/>
    <lineage>
        <taxon>Bacteria</taxon>
        <taxon>Bacillati</taxon>
        <taxon>Actinomycetota</taxon>
        <taxon>Actinomycetes</taxon>
        <taxon>Mycobacteriales</taxon>
        <taxon>Nocardiaceae</taxon>
        <taxon>Nocardia</taxon>
    </lineage>
</organism>
<accession>A0ABW6NI37</accession>
<dbReference type="InterPro" id="IPR045697">
    <property type="entry name" value="DUF5919"/>
</dbReference>
<dbReference type="EMBL" id="JBIALX010000005">
    <property type="protein sequence ID" value="MFF0454728.1"/>
    <property type="molecule type" value="Genomic_DNA"/>
</dbReference>
<dbReference type="RefSeq" id="WP_387251594.1">
    <property type="nucleotide sequence ID" value="NZ_JBIALX010000005.1"/>
</dbReference>
<feature type="domain" description="DUF5919" evidence="1">
    <location>
        <begin position="121"/>
        <end position="243"/>
    </location>
</feature>
<proteinExistence type="predicted"/>
<dbReference type="Pfam" id="PF19319">
    <property type="entry name" value="DUF5919"/>
    <property type="match status" value="1"/>
</dbReference>
<protein>
    <submittedName>
        <fullName evidence="2">DUF5919 domain-containing protein</fullName>
    </submittedName>
</protein>
<evidence type="ECO:0000259" key="1">
    <source>
        <dbReference type="Pfam" id="PF19319"/>
    </source>
</evidence>
<dbReference type="SUPFAM" id="SSF47413">
    <property type="entry name" value="lambda repressor-like DNA-binding domains"/>
    <property type="match status" value="1"/>
</dbReference>
<sequence length="254" mass="28971">MNEALRRAMARADVSEKDLAAACNVDTKTVMRWITHPTRTPHSRHRLTVCDTLGVEEADLWPSAVRVSLKTGPDREIVQVWPYRSAAPQTLWRSLIHSAKHDITFAGYTNYFVWLEHANLGKLLARKASDGCRIRFLIGDPNSEVTRDREDEESVPLTLSTRIAVTVGELTKLRGTDGIEARYGTGHVHLSVFRFDNDMIVTPILARHVGHDSPMLHIRREQNDGMFDRFTEHVEELWSRGRDIWEETPVHGTD</sequence>
<evidence type="ECO:0000313" key="3">
    <source>
        <dbReference type="Proteomes" id="UP001601521"/>
    </source>
</evidence>
<keyword evidence="3" id="KW-1185">Reference proteome</keyword>
<reference evidence="2 3" key="1">
    <citation type="submission" date="2024-10" db="EMBL/GenBank/DDBJ databases">
        <title>The Natural Products Discovery Center: Release of the First 8490 Sequenced Strains for Exploring Actinobacteria Biosynthetic Diversity.</title>
        <authorList>
            <person name="Kalkreuter E."/>
            <person name="Kautsar S.A."/>
            <person name="Yang D."/>
            <person name="Bader C.D."/>
            <person name="Teijaro C.N."/>
            <person name="Fluegel L."/>
            <person name="Davis C.M."/>
            <person name="Simpson J.R."/>
            <person name="Lauterbach L."/>
            <person name="Steele A.D."/>
            <person name="Gui C."/>
            <person name="Meng S."/>
            <person name="Li G."/>
            <person name="Viehrig K."/>
            <person name="Ye F."/>
            <person name="Su P."/>
            <person name="Kiefer A.F."/>
            <person name="Nichols A."/>
            <person name="Cepeda A.J."/>
            <person name="Yan W."/>
            <person name="Fan B."/>
            <person name="Jiang Y."/>
            <person name="Adhikari A."/>
            <person name="Zheng C.-J."/>
            <person name="Schuster L."/>
            <person name="Cowan T.M."/>
            <person name="Smanski M.J."/>
            <person name="Chevrette M.G."/>
            <person name="De Carvalho L.P.S."/>
            <person name="Shen B."/>
        </authorList>
    </citation>
    <scope>NUCLEOTIDE SEQUENCE [LARGE SCALE GENOMIC DNA]</scope>
    <source>
        <strain evidence="2 3">NPDC004550</strain>
    </source>
</reference>
<comment type="caution">
    <text evidence="2">The sequence shown here is derived from an EMBL/GenBank/DDBJ whole genome shotgun (WGS) entry which is preliminary data.</text>
</comment>
<gene>
    <name evidence="2" type="ORF">ACFYTH_15300</name>
</gene>
<name>A0ABW6NI37_9NOCA</name>